<sequence length="286" mass="32347">MFNFTDREKTNEAIQTEQKGLTYNTETLENLINKDTDQDGVLDWEERLWGTDGTKKDTDNDGIPDNLAIEKLKTEQGESSLSNEENQNTENLTETDKFSRELFSTIATLSQNGEIDQATIDKLSSSLAEQIKNPTIQKIFLLSDLKIIKDDPKTMEQAVKNYDDGLNNIYKKHPTNRTVMEVLQDFIIDENNVNIAALEELDPINMQVKGIMDDLVKMSVPQSIASLHLDVINGLERLYENINNIKLFETDVVVALGAISQYQTNTDLLEKVATNLTNTIKQKLSN</sequence>
<feature type="compositionally biased region" description="Low complexity" evidence="1">
    <location>
        <begin position="77"/>
        <end position="92"/>
    </location>
</feature>
<accession>A0A1F6WCR1</accession>
<protein>
    <submittedName>
        <fullName evidence="2">Uncharacterized protein</fullName>
    </submittedName>
</protein>
<evidence type="ECO:0000313" key="2">
    <source>
        <dbReference type="EMBL" id="OGI79485.1"/>
    </source>
</evidence>
<dbReference type="SUPFAM" id="SSF103647">
    <property type="entry name" value="TSP type-3 repeat"/>
    <property type="match status" value="1"/>
</dbReference>
<evidence type="ECO:0000256" key="1">
    <source>
        <dbReference type="SAM" id="MobiDB-lite"/>
    </source>
</evidence>
<feature type="region of interest" description="Disordered" evidence="1">
    <location>
        <begin position="74"/>
        <end position="93"/>
    </location>
</feature>
<reference evidence="2 3" key="1">
    <citation type="journal article" date="2016" name="Nat. Commun.">
        <title>Thousands of microbial genomes shed light on interconnected biogeochemical processes in an aquifer system.</title>
        <authorList>
            <person name="Anantharaman K."/>
            <person name="Brown C.T."/>
            <person name="Hug L.A."/>
            <person name="Sharon I."/>
            <person name="Castelle C.J."/>
            <person name="Probst A.J."/>
            <person name="Thomas B.C."/>
            <person name="Singh A."/>
            <person name="Wilkins M.J."/>
            <person name="Karaoz U."/>
            <person name="Brodie E.L."/>
            <person name="Williams K.H."/>
            <person name="Hubbard S.S."/>
            <person name="Banfield J.F."/>
        </authorList>
    </citation>
    <scope>NUCLEOTIDE SEQUENCE [LARGE SCALE GENOMIC DNA]</scope>
</reference>
<organism evidence="2 3">
    <name type="scientific">Candidatus Nomurabacteria bacterium RIFCSPHIGHO2_12_FULL_37_29</name>
    <dbReference type="NCBI Taxonomy" id="1801759"/>
    <lineage>
        <taxon>Bacteria</taxon>
        <taxon>Candidatus Nomuraibacteriota</taxon>
    </lineage>
</organism>
<dbReference type="GO" id="GO:0005509">
    <property type="term" value="F:calcium ion binding"/>
    <property type="evidence" value="ECO:0007669"/>
    <property type="project" value="InterPro"/>
</dbReference>
<dbReference type="EMBL" id="MFUJ01000006">
    <property type="protein sequence ID" value="OGI79485.1"/>
    <property type="molecule type" value="Genomic_DNA"/>
</dbReference>
<dbReference type="InterPro" id="IPR028974">
    <property type="entry name" value="TSP_type-3_rpt"/>
</dbReference>
<gene>
    <name evidence="2" type="ORF">A3F19_01150</name>
</gene>
<name>A0A1F6WCR1_9BACT</name>
<dbReference type="AlphaFoldDB" id="A0A1F6WCR1"/>
<comment type="caution">
    <text evidence="2">The sequence shown here is derived from an EMBL/GenBank/DDBJ whole genome shotgun (WGS) entry which is preliminary data.</text>
</comment>
<proteinExistence type="predicted"/>
<dbReference type="Proteomes" id="UP000177052">
    <property type="component" value="Unassembled WGS sequence"/>
</dbReference>
<evidence type="ECO:0000313" key="3">
    <source>
        <dbReference type="Proteomes" id="UP000177052"/>
    </source>
</evidence>